<evidence type="ECO:0000313" key="4">
    <source>
        <dbReference type="EMBL" id="CAK9437815.1"/>
    </source>
</evidence>
<feature type="compositionally biased region" description="Low complexity" evidence="2">
    <location>
        <begin position="304"/>
        <end position="324"/>
    </location>
</feature>
<organism evidence="4 5">
    <name type="scientific">Lodderomyces beijingensis</name>
    <dbReference type="NCBI Taxonomy" id="1775926"/>
    <lineage>
        <taxon>Eukaryota</taxon>
        <taxon>Fungi</taxon>
        <taxon>Dikarya</taxon>
        <taxon>Ascomycota</taxon>
        <taxon>Saccharomycotina</taxon>
        <taxon>Pichiomycetes</taxon>
        <taxon>Debaryomycetaceae</taxon>
        <taxon>Candida/Lodderomyces clade</taxon>
        <taxon>Lodderomyces</taxon>
    </lineage>
</organism>
<sequence length="509" mass="56934">MHHHHHNARRHHPSLQPTSQEDLSLQDLNKARKESWARAASRWSSIIDKYSKIDDEFESDLIDLDRGRVVVDNGHLRSLGLLGSRREDLDGSEEGPSSSESESESEIEFELESDSESESQKFEEEDEEDESISVDDSEEDELEGSEREPEGCNYSVSRKIKLVEKGLIPPSPRKKIADTRGSNGKQDDSSSRLCSPLKRIQLNSSSSPSKHDEMLVPLNKRLNRPVSLSPTKRFSDETLVSLSKSSLARPVSLSPTKRSNVNLILSEDESESSPTKKIRLAQPQPTHHDDKNRNISHSKVFQFSSIVGKSKSSDSPSPSNVKSPIKSHLQTQLKTRTEPEPEPEPEPKIPPILNDPYDSIDELFEVGKYKHQKSRSSSSPSSSSASSSTPSDSCEYLMQQVQSSSSPPGPSSDDNPSIEPILDHSTPTKEVVDKCMRCRATQTPQWREGPNKNKRALCNACGLQYLKFLKWGSNRYFSTLRDAAKFENALVLVNVFCDGEPCVWRVLGK</sequence>
<dbReference type="SUPFAM" id="SSF57716">
    <property type="entry name" value="Glucocorticoid receptor-like (DNA-binding domain)"/>
    <property type="match status" value="1"/>
</dbReference>
<dbReference type="PROSITE" id="PS50114">
    <property type="entry name" value="GATA_ZN_FINGER_2"/>
    <property type="match status" value="1"/>
</dbReference>
<dbReference type="Gene3D" id="3.30.50.10">
    <property type="entry name" value="Erythroid Transcription Factor GATA-1, subunit A"/>
    <property type="match status" value="1"/>
</dbReference>
<dbReference type="InterPro" id="IPR009072">
    <property type="entry name" value="Histone-fold"/>
</dbReference>
<dbReference type="InterPro" id="IPR013088">
    <property type="entry name" value="Znf_NHR/GATA"/>
</dbReference>
<feature type="region of interest" description="Disordered" evidence="2">
    <location>
        <begin position="85"/>
        <end position="357"/>
    </location>
</feature>
<protein>
    <recommendedName>
        <fullName evidence="3">GATA-type domain-containing protein</fullName>
    </recommendedName>
</protein>
<feature type="compositionally biased region" description="Low complexity" evidence="2">
    <location>
        <begin position="375"/>
        <end position="393"/>
    </location>
</feature>
<dbReference type="InterPro" id="IPR018465">
    <property type="entry name" value="Scm3/HJURP"/>
</dbReference>
<dbReference type="CDD" id="cd00202">
    <property type="entry name" value="ZnF_GATA"/>
    <property type="match status" value="1"/>
</dbReference>
<feature type="compositionally biased region" description="Basic residues" evidence="2">
    <location>
        <begin position="1"/>
        <end position="13"/>
    </location>
</feature>
<evidence type="ECO:0000256" key="1">
    <source>
        <dbReference type="PROSITE-ProRule" id="PRU00094"/>
    </source>
</evidence>
<feature type="compositionally biased region" description="Polar residues" evidence="2">
    <location>
        <begin position="226"/>
        <end position="246"/>
    </location>
</feature>
<reference evidence="4 5" key="1">
    <citation type="submission" date="2024-03" db="EMBL/GenBank/DDBJ databases">
        <authorList>
            <person name="Brejova B."/>
        </authorList>
    </citation>
    <scope>NUCLEOTIDE SEQUENCE [LARGE SCALE GENOMIC DNA]</scope>
    <source>
        <strain evidence="4 5">CBS 14171</strain>
    </source>
</reference>
<dbReference type="Proteomes" id="UP001497383">
    <property type="component" value="Chromosome 3"/>
</dbReference>
<feature type="compositionally biased region" description="Acidic residues" evidence="2">
    <location>
        <begin position="101"/>
        <end position="143"/>
    </location>
</feature>
<accession>A0ABP0ZJC3</accession>
<dbReference type="Gene3D" id="1.10.20.10">
    <property type="entry name" value="Histone, subunit A"/>
    <property type="match status" value="1"/>
</dbReference>
<evidence type="ECO:0000313" key="5">
    <source>
        <dbReference type="Proteomes" id="UP001497383"/>
    </source>
</evidence>
<feature type="region of interest" description="Disordered" evidence="2">
    <location>
        <begin position="1"/>
        <end position="22"/>
    </location>
</feature>
<name>A0ABP0ZJC3_9ASCO</name>
<dbReference type="SMART" id="SM00401">
    <property type="entry name" value="ZnF_GATA"/>
    <property type="match status" value="1"/>
</dbReference>
<feature type="domain" description="GATA-type" evidence="3">
    <location>
        <begin position="434"/>
        <end position="465"/>
    </location>
</feature>
<dbReference type="EMBL" id="OZ022407">
    <property type="protein sequence ID" value="CAK9437815.1"/>
    <property type="molecule type" value="Genomic_DNA"/>
</dbReference>
<gene>
    <name evidence="4" type="ORF">LODBEIA_P21930</name>
</gene>
<keyword evidence="1" id="KW-0479">Metal-binding</keyword>
<dbReference type="InterPro" id="IPR000679">
    <property type="entry name" value="Znf_GATA"/>
</dbReference>
<dbReference type="RefSeq" id="XP_066829131.1">
    <property type="nucleotide sequence ID" value="XM_066972165.1"/>
</dbReference>
<evidence type="ECO:0000256" key="2">
    <source>
        <dbReference type="SAM" id="MobiDB-lite"/>
    </source>
</evidence>
<keyword evidence="1" id="KW-0862">Zinc</keyword>
<keyword evidence="5" id="KW-1185">Reference proteome</keyword>
<proteinExistence type="predicted"/>
<dbReference type="Pfam" id="PF00320">
    <property type="entry name" value="GATA"/>
    <property type="match status" value="1"/>
</dbReference>
<feature type="compositionally biased region" description="Polar residues" evidence="2">
    <location>
        <begin position="253"/>
        <end position="263"/>
    </location>
</feature>
<feature type="compositionally biased region" description="Low complexity" evidence="2">
    <location>
        <begin position="403"/>
        <end position="417"/>
    </location>
</feature>
<feature type="region of interest" description="Disordered" evidence="2">
    <location>
        <begin position="369"/>
        <end position="425"/>
    </location>
</feature>
<evidence type="ECO:0000259" key="3">
    <source>
        <dbReference type="PROSITE" id="PS50114"/>
    </source>
</evidence>
<dbReference type="Pfam" id="PF10384">
    <property type="entry name" value="Scm3"/>
    <property type="match status" value="1"/>
</dbReference>
<dbReference type="GeneID" id="92207389"/>
<keyword evidence="1" id="KW-0863">Zinc-finger</keyword>